<evidence type="ECO:0000313" key="3">
    <source>
        <dbReference type="Proteomes" id="UP000011829"/>
    </source>
</evidence>
<accession>M1F3R2</accession>
<dbReference type="RefSeq" id="YP_009015213.1">
    <property type="nucleotide sequence ID" value="NC_023717.1"/>
</dbReference>
<dbReference type="KEGG" id="vg:18563093"/>
<feature type="transmembrane region" description="Helical" evidence="1">
    <location>
        <begin position="41"/>
        <end position="65"/>
    </location>
</feature>
<organism evidence="2 3">
    <name type="scientific">Cronobacter phage CR9</name>
    <dbReference type="NCBI Taxonomy" id="1162290"/>
    <lineage>
        <taxon>Viruses</taxon>
        <taxon>Duplodnaviria</taxon>
        <taxon>Heunggongvirae</taxon>
        <taxon>Uroviricota</taxon>
        <taxon>Caudoviricetes</taxon>
        <taxon>Vequintavirinae</taxon>
        <taxon>Certrevirus</taxon>
        <taxon>Certrevirus CR9</taxon>
    </lineage>
</organism>
<proteinExistence type="predicted"/>
<dbReference type="Proteomes" id="UP000011829">
    <property type="component" value="Segment"/>
</dbReference>
<keyword evidence="1" id="KW-0472">Membrane</keyword>
<reference evidence="2 3" key="1">
    <citation type="submission" date="2012-02" db="EMBL/GenBank/DDBJ databases">
        <title>Complete Genome Sequence of Cronobacter sakazakii Bacteriophage CR9.</title>
        <authorList>
            <person name="Shin H."/>
            <person name="Lee J.-H."/>
            <person name="Kim Y."/>
            <person name="Ryu S."/>
        </authorList>
    </citation>
    <scope>NUCLEOTIDE SEQUENCE [LARGE SCALE GENOMIC DNA]</scope>
</reference>
<evidence type="ECO:0000256" key="1">
    <source>
        <dbReference type="SAM" id="Phobius"/>
    </source>
</evidence>
<dbReference type="GeneID" id="18563093"/>
<gene>
    <name evidence="2" type="ORF">CR9_251</name>
</gene>
<keyword evidence="1" id="KW-0812">Transmembrane</keyword>
<sequence length="67" mass="7329">MRALLWGGLYVLFIIFVACLIPAVMIPVLQDFGLYARDVVGFTLTLTLVAVLLLMGFGALIWSVLLS</sequence>
<protein>
    <submittedName>
        <fullName evidence="2">Uncharacterized protein</fullName>
    </submittedName>
</protein>
<name>M1F3R2_9CAUD</name>
<feature type="transmembrane region" description="Helical" evidence="1">
    <location>
        <begin position="6"/>
        <end position="29"/>
    </location>
</feature>
<dbReference type="EMBL" id="JQ691611">
    <property type="protein sequence ID" value="AFH21135.1"/>
    <property type="molecule type" value="Genomic_DNA"/>
</dbReference>
<evidence type="ECO:0000313" key="2">
    <source>
        <dbReference type="EMBL" id="AFH21135.1"/>
    </source>
</evidence>
<keyword evidence="1" id="KW-1133">Transmembrane helix</keyword>
<keyword evidence="3" id="KW-1185">Reference proteome</keyword>
<dbReference type="PROSITE" id="PS51257">
    <property type="entry name" value="PROKAR_LIPOPROTEIN"/>
    <property type="match status" value="1"/>
</dbReference>